<protein>
    <submittedName>
        <fullName evidence="2">Uncharacterized protein</fullName>
    </submittedName>
</protein>
<sequence length="37" mass="4335">MGAHLARRYLTEPDTEPEPRKIPSFPPDLGFPERQER</sequence>
<accession>A0A401TTZ9</accession>
<proteinExistence type="predicted"/>
<gene>
    <name evidence="2" type="ORF">chiPu_0030108</name>
</gene>
<evidence type="ECO:0000256" key="1">
    <source>
        <dbReference type="SAM" id="MobiDB-lite"/>
    </source>
</evidence>
<name>A0A401TTZ9_CHIPU</name>
<comment type="caution">
    <text evidence="2">The sequence shown here is derived from an EMBL/GenBank/DDBJ whole genome shotgun (WGS) entry which is preliminary data.</text>
</comment>
<organism evidence="2 3">
    <name type="scientific">Chiloscyllium punctatum</name>
    <name type="common">Brownbanded bambooshark</name>
    <name type="synonym">Hemiscyllium punctatum</name>
    <dbReference type="NCBI Taxonomy" id="137246"/>
    <lineage>
        <taxon>Eukaryota</taxon>
        <taxon>Metazoa</taxon>
        <taxon>Chordata</taxon>
        <taxon>Craniata</taxon>
        <taxon>Vertebrata</taxon>
        <taxon>Chondrichthyes</taxon>
        <taxon>Elasmobranchii</taxon>
        <taxon>Galeomorphii</taxon>
        <taxon>Galeoidea</taxon>
        <taxon>Orectolobiformes</taxon>
        <taxon>Hemiscylliidae</taxon>
        <taxon>Chiloscyllium</taxon>
    </lineage>
</organism>
<evidence type="ECO:0000313" key="2">
    <source>
        <dbReference type="EMBL" id="GCC46123.1"/>
    </source>
</evidence>
<dbReference type="Proteomes" id="UP000287033">
    <property type="component" value="Unassembled WGS sequence"/>
</dbReference>
<dbReference type="EMBL" id="BEZZ01174802">
    <property type="protein sequence ID" value="GCC46123.1"/>
    <property type="molecule type" value="Genomic_DNA"/>
</dbReference>
<dbReference type="STRING" id="137246.A0A401TTZ9"/>
<dbReference type="AlphaFoldDB" id="A0A401TTZ9"/>
<feature type="region of interest" description="Disordered" evidence="1">
    <location>
        <begin position="1"/>
        <end position="37"/>
    </location>
</feature>
<reference evidence="2 3" key="1">
    <citation type="journal article" date="2018" name="Nat. Ecol. Evol.">
        <title>Shark genomes provide insights into elasmobranch evolution and the origin of vertebrates.</title>
        <authorList>
            <person name="Hara Y"/>
            <person name="Yamaguchi K"/>
            <person name="Onimaru K"/>
            <person name="Kadota M"/>
            <person name="Koyanagi M"/>
            <person name="Keeley SD"/>
            <person name="Tatsumi K"/>
            <person name="Tanaka K"/>
            <person name="Motone F"/>
            <person name="Kageyama Y"/>
            <person name="Nozu R"/>
            <person name="Adachi N"/>
            <person name="Nishimura O"/>
            <person name="Nakagawa R"/>
            <person name="Tanegashima C"/>
            <person name="Kiyatake I"/>
            <person name="Matsumoto R"/>
            <person name="Murakumo K"/>
            <person name="Nishida K"/>
            <person name="Terakita A"/>
            <person name="Kuratani S"/>
            <person name="Sato K"/>
            <person name="Hyodo S Kuraku.S."/>
        </authorList>
    </citation>
    <scope>NUCLEOTIDE SEQUENCE [LARGE SCALE GENOMIC DNA]</scope>
</reference>
<evidence type="ECO:0000313" key="3">
    <source>
        <dbReference type="Proteomes" id="UP000287033"/>
    </source>
</evidence>
<feature type="non-terminal residue" evidence="2">
    <location>
        <position position="37"/>
    </location>
</feature>
<dbReference type="OrthoDB" id="268414at2759"/>
<keyword evidence="3" id="KW-1185">Reference proteome</keyword>